<feature type="domain" description="PpiC" evidence="3">
    <location>
        <begin position="35"/>
        <end position="139"/>
    </location>
</feature>
<evidence type="ECO:0000313" key="5">
    <source>
        <dbReference type="Proteomes" id="UP000789595"/>
    </source>
</evidence>
<sequence>MTRPRLAVSAVLVLAPLCVSFNPVQRIRKDFLALTVRASPRHLMRPRTEQGRRECAAILKSIKNSTASGTFVVDAFAAAATQYSSDAETAASGGLLGEMIQQGVIRSKALDRACFTANLGEVEGPVESEYGWHLVLTPERINCKKDNGYVRIEPRTDGISTPKYVKEDNSERAMQGEALGKTVQTVAFWALSCGFIAEGAALIGNSLPS</sequence>
<proteinExistence type="predicted"/>
<dbReference type="EMBL" id="CAKKNE010000001">
    <property type="protein sequence ID" value="CAH0365275.1"/>
    <property type="molecule type" value="Genomic_DNA"/>
</dbReference>
<keyword evidence="1 2" id="KW-0413">Isomerase</keyword>
<dbReference type="AlphaFoldDB" id="A0A8J2WTW3"/>
<keyword evidence="2" id="KW-0732">Signal</keyword>
<dbReference type="OrthoDB" id="1911748at2759"/>
<feature type="signal peptide" evidence="2">
    <location>
        <begin position="1"/>
        <end position="20"/>
    </location>
</feature>
<dbReference type="InterPro" id="IPR046357">
    <property type="entry name" value="PPIase_dom_sf"/>
</dbReference>
<dbReference type="SUPFAM" id="SSF54534">
    <property type="entry name" value="FKBP-like"/>
    <property type="match status" value="1"/>
</dbReference>
<evidence type="ECO:0000313" key="4">
    <source>
        <dbReference type="EMBL" id="CAH0365275.1"/>
    </source>
</evidence>
<evidence type="ECO:0000256" key="2">
    <source>
        <dbReference type="RuleBase" id="RU363014"/>
    </source>
</evidence>
<comment type="catalytic activity">
    <reaction evidence="2">
        <text>[protein]-peptidylproline (omega=180) = [protein]-peptidylproline (omega=0)</text>
        <dbReference type="Rhea" id="RHEA:16237"/>
        <dbReference type="Rhea" id="RHEA-COMP:10747"/>
        <dbReference type="Rhea" id="RHEA-COMP:10748"/>
        <dbReference type="ChEBI" id="CHEBI:83833"/>
        <dbReference type="ChEBI" id="CHEBI:83834"/>
        <dbReference type="EC" id="5.2.1.8"/>
    </reaction>
</comment>
<dbReference type="InterPro" id="IPR000297">
    <property type="entry name" value="PPIase_PpiC"/>
</dbReference>
<name>A0A8J2WTW3_9STRA</name>
<dbReference type="GO" id="GO:0003755">
    <property type="term" value="F:peptidyl-prolyl cis-trans isomerase activity"/>
    <property type="evidence" value="ECO:0007669"/>
    <property type="project" value="UniProtKB-UniRule"/>
</dbReference>
<accession>A0A8J2WTW3</accession>
<comment type="caution">
    <text evidence="4">The sequence shown here is derived from an EMBL/GenBank/DDBJ whole genome shotgun (WGS) entry which is preliminary data.</text>
</comment>
<dbReference type="Proteomes" id="UP000789595">
    <property type="component" value="Unassembled WGS sequence"/>
</dbReference>
<dbReference type="Gene3D" id="3.10.50.40">
    <property type="match status" value="1"/>
</dbReference>
<dbReference type="EC" id="5.2.1.8" evidence="2"/>
<dbReference type="PROSITE" id="PS50198">
    <property type="entry name" value="PPIC_PPIASE_2"/>
    <property type="match status" value="1"/>
</dbReference>
<dbReference type="Pfam" id="PF00639">
    <property type="entry name" value="Rotamase"/>
    <property type="match status" value="1"/>
</dbReference>
<keyword evidence="5" id="KW-1185">Reference proteome</keyword>
<evidence type="ECO:0000256" key="1">
    <source>
        <dbReference type="PROSITE-ProRule" id="PRU00278"/>
    </source>
</evidence>
<feature type="chain" id="PRO_5035337577" description="Peptidyl-prolyl cis-trans isomerase" evidence="2">
    <location>
        <begin position="21"/>
        <end position="209"/>
    </location>
</feature>
<reference evidence="4" key="1">
    <citation type="submission" date="2021-11" db="EMBL/GenBank/DDBJ databases">
        <authorList>
            <consortium name="Genoscope - CEA"/>
            <person name="William W."/>
        </authorList>
    </citation>
    <scope>NUCLEOTIDE SEQUENCE</scope>
</reference>
<protein>
    <recommendedName>
        <fullName evidence="2">Peptidyl-prolyl cis-trans isomerase</fullName>
        <ecNumber evidence="2">5.2.1.8</ecNumber>
    </recommendedName>
</protein>
<keyword evidence="1 2" id="KW-0697">Rotamase</keyword>
<evidence type="ECO:0000259" key="3">
    <source>
        <dbReference type="PROSITE" id="PS50198"/>
    </source>
</evidence>
<organism evidence="4 5">
    <name type="scientific">Pelagomonas calceolata</name>
    <dbReference type="NCBI Taxonomy" id="35677"/>
    <lineage>
        <taxon>Eukaryota</taxon>
        <taxon>Sar</taxon>
        <taxon>Stramenopiles</taxon>
        <taxon>Ochrophyta</taxon>
        <taxon>Pelagophyceae</taxon>
        <taxon>Pelagomonadales</taxon>
        <taxon>Pelagomonadaceae</taxon>
        <taxon>Pelagomonas</taxon>
    </lineage>
</organism>
<gene>
    <name evidence="4" type="ORF">PECAL_1P17080</name>
</gene>
<dbReference type="PROSITE" id="PS01096">
    <property type="entry name" value="PPIC_PPIASE_1"/>
    <property type="match status" value="1"/>
</dbReference>
<dbReference type="InterPro" id="IPR023058">
    <property type="entry name" value="PPIase_PpiC_CS"/>
</dbReference>